<name>A0A174PA29_BACT4</name>
<dbReference type="Gene3D" id="3.40.430.10">
    <property type="entry name" value="Dihydrofolate Reductase, subunit A"/>
    <property type="match status" value="1"/>
</dbReference>
<dbReference type="SUPFAM" id="SSF53597">
    <property type="entry name" value="Dihydrofolate reductase-like"/>
    <property type="match status" value="1"/>
</dbReference>
<protein>
    <submittedName>
        <fullName evidence="1">Bifunctional deaminase-reductase domain-containing protein</fullName>
    </submittedName>
</protein>
<dbReference type="Proteomes" id="UP000095576">
    <property type="component" value="Unassembled WGS sequence"/>
</dbReference>
<evidence type="ECO:0000313" key="1">
    <source>
        <dbReference type="EMBL" id="CUP56676.1"/>
    </source>
</evidence>
<dbReference type="InterPro" id="IPR024072">
    <property type="entry name" value="DHFR-like_dom_sf"/>
</dbReference>
<gene>
    <name evidence="1" type="ORF">ERS852511_02511</name>
</gene>
<evidence type="ECO:0000313" key="2">
    <source>
        <dbReference type="Proteomes" id="UP000095576"/>
    </source>
</evidence>
<sequence>MARIQVVTAITLDGFLPEPAGALVSWVRNDRRGFPFWRERCSALILPHSILDLLCEKDNRDDSFTYLAEIIEPESVELLRGLFLYDLVDELVVYQLPFSAGQGISVLNTFRPQHWELHKTTSFSNGICRLIYRKSCKM</sequence>
<proteinExistence type="predicted"/>
<dbReference type="AlphaFoldDB" id="A0A174PA29"/>
<reference evidence="1 2" key="1">
    <citation type="submission" date="2015-09" db="EMBL/GenBank/DDBJ databases">
        <authorList>
            <consortium name="Pathogen Informatics"/>
        </authorList>
    </citation>
    <scope>NUCLEOTIDE SEQUENCE [LARGE SCALE GENOMIC DNA]</scope>
    <source>
        <strain evidence="1 2">2789STDY5834899</strain>
    </source>
</reference>
<dbReference type="RefSeq" id="WP_025076666.1">
    <property type="nucleotide sequence ID" value="NZ_CZAP01000008.1"/>
</dbReference>
<dbReference type="EMBL" id="CZAP01000008">
    <property type="protein sequence ID" value="CUP56676.1"/>
    <property type="molecule type" value="Genomic_DNA"/>
</dbReference>
<organism evidence="1 2">
    <name type="scientific">Bacteroides thetaiotaomicron</name>
    <dbReference type="NCBI Taxonomy" id="818"/>
    <lineage>
        <taxon>Bacteria</taxon>
        <taxon>Pseudomonadati</taxon>
        <taxon>Bacteroidota</taxon>
        <taxon>Bacteroidia</taxon>
        <taxon>Bacteroidales</taxon>
        <taxon>Bacteroidaceae</taxon>
        <taxon>Bacteroides</taxon>
    </lineage>
</organism>
<accession>A0A174PA29</accession>